<keyword evidence="1" id="KW-1133">Transmembrane helix</keyword>
<feature type="transmembrane region" description="Helical" evidence="1">
    <location>
        <begin position="336"/>
        <end position="360"/>
    </location>
</feature>
<sequence length="387" mass="44206">MHGIKRGICLYLLIVPNIILTFLCPALEIAKIELFSQTNGELTYNSWVEYSVAAIIWLIFPLFYTYFTINEMNGIPQNCPSDYSYKNSITLTACQIRLSNLICMWLYYFSLVLIIPIGWSLKLLASGEGLADFFNGDNYYSKKMPHRYSAKIEIDTSKRPSVSGSVLFSAGNSPTDVLYTYFTINEMGEIPFTCPPDYSYPSVEIKVACGIHQINLICLWLFYILIIILLIFFALNNDMHDYGSYGSGRKISFSEYEEDEKNGGEILKSAGVKNGDEVGGQFLANVSLDDNRDEERLLALYTLFTKDDIDDVPFNCPSDYSYPNHRYLLACQIREANFLAMWVFCGIGILLTIFIPAGVFPLSEEEREKNPKIDFYYVWSGYNRIYT</sequence>
<feature type="transmembrane region" description="Helical" evidence="1">
    <location>
        <begin position="50"/>
        <end position="67"/>
    </location>
</feature>
<feature type="transmembrane region" description="Helical" evidence="1">
    <location>
        <begin position="105"/>
        <end position="125"/>
    </location>
</feature>
<proteinExistence type="predicted"/>
<keyword evidence="1" id="KW-0472">Membrane</keyword>
<protein>
    <submittedName>
        <fullName evidence="2">2076_t:CDS:1</fullName>
    </submittedName>
</protein>
<feature type="transmembrane region" description="Helical" evidence="1">
    <location>
        <begin position="214"/>
        <end position="235"/>
    </location>
</feature>
<feature type="transmembrane region" description="Helical" evidence="1">
    <location>
        <begin position="7"/>
        <end position="30"/>
    </location>
</feature>
<dbReference type="EMBL" id="CAJVPK010000547">
    <property type="protein sequence ID" value="CAG8524811.1"/>
    <property type="molecule type" value="Genomic_DNA"/>
</dbReference>
<name>A0A9N9ADL5_9GLOM</name>
<comment type="caution">
    <text evidence="2">The sequence shown here is derived from an EMBL/GenBank/DDBJ whole genome shotgun (WGS) entry which is preliminary data.</text>
</comment>
<dbReference type="AlphaFoldDB" id="A0A9N9ADL5"/>
<keyword evidence="1" id="KW-0812">Transmembrane</keyword>
<evidence type="ECO:0000256" key="1">
    <source>
        <dbReference type="SAM" id="Phobius"/>
    </source>
</evidence>
<organism evidence="2 3">
    <name type="scientific">Diversispora eburnea</name>
    <dbReference type="NCBI Taxonomy" id="1213867"/>
    <lineage>
        <taxon>Eukaryota</taxon>
        <taxon>Fungi</taxon>
        <taxon>Fungi incertae sedis</taxon>
        <taxon>Mucoromycota</taxon>
        <taxon>Glomeromycotina</taxon>
        <taxon>Glomeromycetes</taxon>
        <taxon>Diversisporales</taxon>
        <taxon>Diversisporaceae</taxon>
        <taxon>Diversispora</taxon>
    </lineage>
</organism>
<evidence type="ECO:0000313" key="3">
    <source>
        <dbReference type="Proteomes" id="UP000789706"/>
    </source>
</evidence>
<gene>
    <name evidence="2" type="ORF">DEBURN_LOCUS5846</name>
</gene>
<evidence type="ECO:0000313" key="2">
    <source>
        <dbReference type="EMBL" id="CAG8524811.1"/>
    </source>
</evidence>
<accession>A0A9N9ADL5</accession>
<keyword evidence="3" id="KW-1185">Reference proteome</keyword>
<dbReference type="Proteomes" id="UP000789706">
    <property type="component" value="Unassembled WGS sequence"/>
</dbReference>
<reference evidence="2" key="1">
    <citation type="submission" date="2021-06" db="EMBL/GenBank/DDBJ databases">
        <authorList>
            <person name="Kallberg Y."/>
            <person name="Tangrot J."/>
            <person name="Rosling A."/>
        </authorList>
    </citation>
    <scope>NUCLEOTIDE SEQUENCE</scope>
    <source>
        <strain evidence="2">AZ414A</strain>
    </source>
</reference>
<dbReference type="OrthoDB" id="2316213at2759"/>